<evidence type="ECO:0000256" key="1">
    <source>
        <dbReference type="ARBA" id="ARBA00006484"/>
    </source>
</evidence>
<dbReference type="PRINTS" id="PR00081">
    <property type="entry name" value="GDHRDH"/>
</dbReference>
<organism evidence="2 3">
    <name type="scientific">Roseibium polysiphoniae</name>
    <dbReference type="NCBI Taxonomy" id="2571221"/>
    <lineage>
        <taxon>Bacteria</taxon>
        <taxon>Pseudomonadati</taxon>
        <taxon>Pseudomonadota</taxon>
        <taxon>Alphaproteobacteria</taxon>
        <taxon>Hyphomicrobiales</taxon>
        <taxon>Stappiaceae</taxon>
        <taxon>Roseibium</taxon>
    </lineage>
</organism>
<dbReference type="SUPFAM" id="SSF51735">
    <property type="entry name" value="NAD(P)-binding Rossmann-fold domains"/>
    <property type="match status" value="1"/>
</dbReference>
<gene>
    <name evidence="2" type="ORF">DYI23_06580</name>
</gene>
<evidence type="ECO:0000313" key="2">
    <source>
        <dbReference type="EMBL" id="MBS8259880.1"/>
    </source>
</evidence>
<dbReference type="PANTHER" id="PTHR42879:SF6">
    <property type="entry name" value="NADPH-DEPENDENT REDUCTASE BACG"/>
    <property type="match status" value="1"/>
</dbReference>
<dbReference type="InterPro" id="IPR036291">
    <property type="entry name" value="NAD(P)-bd_dom_sf"/>
</dbReference>
<dbReference type="Gene3D" id="3.40.50.720">
    <property type="entry name" value="NAD(P)-binding Rossmann-like Domain"/>
    <property type="match status" value="1"/>
</dbReference>
<reference evidence="2" key="1">
    <citation type="submission" date="2018-08" db="EMBL/GenBank/DDBJ databases">
        <authorList>
            <person name="Jin W."/>
            <person name="Wang H."/>
            <person name="Yang Y."/>
            <person name="Li M."/>
            <person name="Liu J."/>
        </authorList>
    </citation>
    <scope>NUCLEOTIDE SEQUENCE</scope>
    <source>
        <strain evidence="2">AESS21</strain>
    </source>
</reference>
<proteinExistence type="inferred from homology"/>
<dbReference type="EMBL" id="QTKU01000001">
    <property type="protein sequence ID" value="MBS8259880.1"/>
    <property type="molecule type" value="Genomic_DNA"/>
</dbReference>
<name>A0A944CCG2_9HYPH</name>
<accession>A0A944CCG2</accession>
<sequence>MDLELTGKRALVLASSQGLGLGIATSLVKEGAHVCLSGRSEDKLKASAERLTNAGPGKADYIVSDLSVSTAAEDLYKAAIEKLGGLDILVNNTGGPPPGATTAHSADLWRSQFDTMVARVIEVANLCLPSMKENGWGRILTITSSGVIQPIPNLAMSNTLRSALVGWSKSLAGEVSGSGVTSNILVPGRIHTARVDELDGKAAERQGKDLDEVRKASRVTIPAGRYGAVEEFADVATFLVSARASYVTGSVVRCDGGLIKSV</sequence>
<comment type="caution">
    <text evidence="2">The sequence shown here is derived from an EMBL/GenBank/DDBJ whole genome shotgun (WGS) entry which is preliminary data.</text>
</comment>
<dbReference type="Proteomes" id="UP000705379">
    <property type="component" value="Unassembled WGS sequence"/>
</dbReference>
<protein>
    <submittedName>
        <fullName evidence="2">SDR family NAD(P)-dependent oxidoreductase</fullName>
    </submittedName>
</protein>
<dbReference type="PANTHER" id="PTHR42879">
    <property type="entry name" value="3-OXOACYL-(ACYL-CARRIER-PROTEIN) REDUCTASE"/>
    <property type="match status" value="1"/>
</dbReference>
<reference evidence="2" key="2">
    <citation type="journal article" date="2021" name="Microorganisms">
        <title>Bacterial Dimethylsulfoniopropionate Biosynthesis in the East China Sea.</title>
        <authorList>
            <person name="Liu J."/>
            <person name="Zhang Y."/>
            <person name="Liu J."/>
            <person name="Zhong H."/>
            <person name="Williams B.T."/>
            <person name="Zheng Y."/>
            <person name="Curson A.R.J."/>
            <person name="Sun C."/>
            <person name="Sun H."/>
            <person name="Song D."/>
            <person name="Wagner Mackenzie B."/>
            <person name="Bermejo Martinez A."/>
            <person name="Todd J.D."/>
            <person name="Zhang X.H."/>
        </authorList>
    </citation>
    <scope>NUCLEOTIDE SEQUENCE</scope>
    <source>
        <strain evidence="2">AESS21</strain>
    </source>
</reference>
<dbReference type="AlphaFoldDB" id="A0A944CCG2"/>
<dbReference type="InterPro" id="IPR002347">
    <property type="entry name" value="SDR_fam"/>
</dbReference>
<dbReference type="Pfam" id="PF13561">
    <property type="entry name" value="adh_short_C2"/>
    <property type="match status" value="1"/>
</dbReference>
<dbReference type="RefSeq" id="WP_213215455.1">
    <property type="nucleotide sequence ID" value="NZ_QTKU01000001.1"/>
</dbReference>
<comment type="similarity">
    <text evidence="1">Belongs to the short-chain dehydrogenases/reductases (SDR) family.</text>
</comment>
<evidence type="ECO:0000313" key="3">
    <source>
        <dbReference type="Proteomes" id="UP000705379"/>
    </source>
</evidence>
<dbReference type="InterPro" id="IPR050259">
    <property type="entry name" value="SDR"/>
</dbReference>